<dbReference type="AlphaFoldDB" id="A0A183DY59"/>
<dbReference type="WBParaSite" id="GPUH_0001366501-mRNA-1">
    <property type="protein sequence ID" value="GPUH_0001366501-mRNA-1"/>
    <property type="gene ID" value="GPUH_0001366501"/>
</dbReference>
<evidence type="ECO:0000313" key="1">
    <source>
        <dbReference type="WBParaSite" id="GPUH_0001366501-mRNA-1"/>
    </source>
</evidence>
<sequence length="103" mass="11316">LHEETLTMAIGDDATYSLEFADGVPRYLISEVGSNGTIIGLTEKYAILYTDCSAACLLPSERRVSVWTKFGSDPDTKDLGAVLYQACILEEELDKRTGSSECW</sequence>
<proteinExistence type="predicted"/>
<reference evidence="1" key="1">
    <citation type="submission" date="2016-06" db="UniProtKB">
        <authorList>
            <consortium name="WormBaseParasite"/>
        </authorList>
    </citation>
    <scope>IDENTIFICATION</scope>
</reference>
<name>A0A183DY59_9BILA</name>
<organism evidence="1">
    <name type="scientific">Gongylonema pulchrum</name>
    <dbReference type="NCBI Taxonomy" id="637853"/>
    <lineage>
        <taxon>Eukaryota</taxon>
        <taxon>Metazoa</taxon>
        <taxon>Ecdysozoa</taxon>
        <taxon>Nematoda</taxon>
        <taxon>Chromadorea</taxon>
        <taxon>Rhabditida</taxon>
        <taxon>Spirurina</taxon>
        <taxon>Spiruromorpha</taxon>
        <taxon>Spiruroidea</taxon>
        <taxon>Gongylonematidae</taxon>
        <taxon>Gongylonema</taxon>
    </lineage>
</organism>
<protein>
    <submittedName>
        <fullName evidence="1">Tudor domain-containing protein</fullName>
    </submittedName>
</protein>
<accession>A0A183DY59</accession>